<protein>
    <recommendedName>
        <fullName evidence="6">Protein kinase domain-containing protein</fullName>
    </recommendedName>
</protein>
<evidence type="ECO:0000256" key="3">
    <source>
        <dbReference type="ARBA" id="ARBA00022741"/>
    </source>
</evidence>
<dbReference type="Proteomes" id="UP000549394">
    <property type="component" value="Unassembled WGS sequence"/>
</dbReference>
<gene>
    <name evidence="7" type="ORF">DGYR_LOCUS11893</name>
</gene>
<dbReference type="Gene3D" id="1.10.510.10">
    <property type="entry name" value="Transferase(Phosphotransferase) domain 1"/>
    <property type="match status" value="1"/>
</dbReference>
<dbReference type="PROSITE" id="PS50011">
    <property type="entry name" value="PROTEIN_KINASE_DOM"/>
    <property type="match status" value="1"/>
</dbReference>
<dbReference type="EMBL" id="CAJFCJ010000020">
    <property type="protein sequence ID" value="CAD5124339.1"/>
    <property type="molecule type" value="Genomic_DNA"/>
</dbReference>
<dbReference type="SUPFAM" id="SSF56112">
    <property type="entry name" value="Protein kinase-like (PK-like)"/>
    <property type="match status" value="1"/>
</dbReference>
<organism evidence="7 8">
    <name type="scientific">Dimorphilus gyrociliatus</name>
    <dbReference type="NCBI Taxonomy" id="2664684"/>
    <lineage>
        <taxon>Eukaryota</taxon>
        <taxon>Metazoa</taxon>
        <taxon>Spiralia</taxon>
        <taxon>Lophotrochozoa</taxon>
        <taxon>Annelida</taxon>
        <taxon>Polychaeta</taxon>
        <taxon>Polychaeta incertae sedis</taxon>
        <taxon>Dinophilidae</taxon>
        <taxon>Dimorphilus</taxon>
    </lineage>
</organism>
<dbReference type="FunFam" id="1.10.510.10:FF:000624">
    <property type="entry name" value="Mitogen-activated protein kinase"/>
    <property type="match status" value="1"/>
</dbReference>
<keyword evidence="3" id="KW-0547">Nucleotide-binding</keyword>
<keyword evidence="8" id="KW-1185">Reference proteome</keyword>
<dbReference type="InterPro" id="IPR003527">
    <property type="entry name" value="MAP_kinase_CS"/>
</dbReference>
<evidence type="ECO:0000256" key="4">
    <source>
        <dbReference type="ARBA" id="ARBA00022777"/>
    </source>
</evidence>
<dbReference type="SMART" id="SM00220">
    <property type="entry name" value="S_TKc"/>
    <property type="match status" value="1"/>
</dbReference>
<name>A0A7I8W8M4_9ANNE</name>
<evidence type="ECO:0000313" key="8">
    <source>
        <dbReference type="Proteomes" id="UP000549394"/>
    </source>
</evidence>
<dbReference type="OrthoDB" id="192887at2759"/>
<accession>A0A7I8W8M4</accession>
<dbReference type="Pfam" id="PF00069">
    <property type="entry name" value="Pkinase"/>
    <property type="match status" value="1"/>
</dbReference>
<keyword evidence="1" id="KW-0723">Serine/threonine-protein kinase</keyword>
<dbReference type="PANTHER" id="PTHR24055">
    <property type="entry name" value="MITOGEN-ACTIVATED PROTEIN KINASE"/>
    <property type="match status" value="1"/>
</dbReference>
<evidence type="ECO:0000256" key="2">
    <source>
        <dbReference type="ARBA" id="ARBA00022679"/>
    </source>
</evidence>
<proteinExistence type="predicted"/>
<evidence type="ECO:0000313" key="7">
    <source>
        <dbReference type="EMBL" id="CAD5124339.1"/>
    </source>
</evidence>
<reference evidence="7 8" key="1">
    <citation type="submission" date="2020-08" db="EMBL/GenBank/DDBJ databases">
        <authorList>
            <person name="Hejnol A."/>
        </authorList>
    </citation>
    <scope>NUCLEOTIDE SEQUENCE [LARGE SCALE GENOMIC DNA]</scope>
</reference>
<dbReference type="InterPro" id="IPR050117">
    <property type="entry name" value="MAPK"/>
</dbReference>
<comment type="caution">
    <text evidence="7">The sequence shown here is derived from an EMBL/GenBank/DDBJ whole genome shotgun (WGS) entry which is preliminary data.</text>
</comment>
<sequence length="350" mass="39860">MGDEYYSTVVDSFPWTIRRCYYDLEKIGCSSQSLVCLASNGHFGKVAVKKLIKPFDSESCAKRSWREIVIHKHLAKSSHPHIIGLIESFTPDSGLELFNNVYIVTEYIGKDLEQALKKVGKYDETDALKIIGQVLSALAYLHSAGILHRDLKPSNIAISDNCYVKLLDFGLSRTSASEMSGYVITRPYRAPEVICNWTHYKSNVDVWSAGCILAEMLTGEILFRGDTLVKHFQNIIKFVGKPNETVLSKIISINAREYIKTLPDEPPVNMNEYFHGKHYLVIELLKEMLNFDSETRTSAVDTLNHKSFDYFKAKAYQATKNFSCPILDCQLEEQSKSIDDWKELVWNICQ</sequence>
<dbReference type="InterPro" id="IPR000719">
    <property type="entry name" value="Prot_kinase_dom"/>
</dbReference>
<keyword evidence="2" id="KW-0808">Transferase</keyword>
<evidence type="ECO:0000256" key="5">
    <source>
        <dbReference type="ARBA" id="ARBA00022840"/>
    </source>
</evidence>
<dbReference type="GO" id="GO:0004707">
    <property type="term" value="F:MAP kinase activity"/>
    <property type="evidence" value="ECO:0007669"/>
    <property type="project" value="InterPro"/>
</dbReference>
<dbReference type="Gene3D" id="3.30.200.20">
    <property type="entry name" value="Phosphorylase Kinase, domain 1"/>
    <property type="match status" value="1"/>
</dbReference>
<evidence type="ECO:0000259" key="6">
    <source>
        <dbReference type="PROSITE" id="PS50011"/>
    </source>
</evidence>
<dbReference type="InterPro" id="IPR011009">
    <property type="entry name" value="Kinase-like_dom_sf"/>
</dbReference>
<feature type="domain" description="Protein kinase" evidence="6">
    <location>
        <begin position="21"/>
        <end position="308"/>
    </location>
</feature>
<evidence type="ECO:0000256" key="1">
    <source>
        <dbReference type="ARBA" id="ARBA00022527"/>
    </source>
</evidence>
<dbReference type="PROSITE" id="PS01351">
    <property type="entry name" value="MAPK"/>
    <property type="match status" value="1"/>
</dbReference>
<keyword evidence="5" id="KW-0067">ATP-binding</keyword>
<dbReference type="GO" id="GO:0005524">
    <property type="term" value="F:ATP binding"/>
    <property type="evidence" value="ECO:0007669"/>
    <property type="project" value="UniProtKB-KW"/>
</dbReference>
<keyword evidence="4" id="KW-0418">Kinase</keyword>
<dbReference type="AlphaFoldDB" id="A0A7I8W8M4"/>